<dbReference type="STRING" id="314285.KT71_11590"/>
<dbReference type="AlphaFoldDB" id="A4ADK1"/>
<dbReference type="HOGENOM" id="CLU_096802_4_0_6"/>
<dbReference type="Pfam" id="PF01590">
    <property type="entry name" value="GAF"/>
    <property type="match status" value="1"/>
</dbReference>
<dbReference type="EMBL" id="AAOA02000003">
    <property type="protein sequence ID" value="EAQ95890.1"/>
    <property type="molecule type" value="Genomic_DNA"/>
</dbReference>
<dbReference type="SUPFAM" id="SSF55781">
    <property type="entry name" value="GAF domain-like"/>
    <property type="match status" value="1"/>
</dbReference>
<reference evidence="2 3" key="1">
    <citation type="journal article" date="2007" name="Proc. Natl. Acad. Sci. U.S.A.">
        <title>Characterization of a marine gammaproteobacterium capable of aerobic anoxygenic photosynthesis.</title>
        <authorList>
            <person name="Fuchs B.M."/>
            <person name="Spring S."/>
            <person name="Teeling H."/>
            <person name="Quast C."/>
            <person name="Wulf J."/>
            <person name="Schattenhofer M."/>
            <person name="Yan S."/>
            <person name="Ferriera S."/>
            <person name="Johnson J."/>
            <person name="Glockner F.O."/>
            <person name="Amann R."/>
        </authorList>
    </citation>
    <scope>NUCLEOTIDE SEQUENCE [LARGE SCALE GENOMIC DNA]</scope>
    <source>
        <strain evidence="2">KT71</strain>
    </source>
</reference>
<protein>
    <submittedName>
        <fullName evidence="2">GAF domain protein</fullName>
    </submittedName>
</protein>
<accession>A4ADK1</accession>
<dbReference type="InterPro" id="IPR029016">
    <property type="entry name" value="GAF-like_dom_sf"/>
</dbReference>
<dbReference type="PANTHER" id="PTHR43102:SF2">
    <property type="entry name" value="GAF DOMAIN-CONTAINING PROTEIN"/>
    <property type="match status" value="1"/>
</dbReference>
<dbReference type="Gene3D" id="3.30.450.40">
    <property type="match status" value="1"/>
</dbReference>
<proteinExistence type="predicted"/>
<keyword evidence="3" id="KW-1185">Reference proteome</keyword>
<comment type="caution">
    <text evidence="2">The sequence shown here is derived from an EMBL/GenBank/DDBJ whole genome shotgun (WGS) entry which is preliminary data.</text>
</comment>
<gene>
    <name evidence="2" type="ORF">KT71_11590</name>
</gene>
<evidence type="ECO:0000313" key="2">
    <source>
        <dbReference type="EMBL" id="EAQ95890.1"/>
    </source>
</evidence>
<reference evidence="2 3" key="2">
    <citation type="journal article" date="2009" name="PLoS ONE">
        <title>The photosynthetic apparatus and its regulation in the aerobic gammaproteobacterium Congregibacter litoralis gen. nov., sp. nov.</title>
        <authorList>
            <person name="Spring S."/>
            <person name="Lunsdorf H."/>
            <person name="Fuchs B.M."/>
            <person name="Tindall B.J."/>
        </authorList>
    </citation>
    <scope>NUCLEOTIDE SEQUENCE [LARGE SCALE GENOMIC DNA]</scope>
    <source>
        <strain evidence="2">KT71</strain>
    </source>
</reference>
<evidence type="ECO:0000313" key="3">
    <source>
        <dbReference type="Proteomes" id="UP000019205"/>
    </source>
</evidence>
<dbReference type="RefSeq" id="WP_008294749.1">
    <property type="nucleotide sequence ID" value="NZ_CM002299.1"/>
</dbReference>
<sequence>METPDTPANEFERLFALHRAHLLDTAPDRRFDDITDRAQRSFAVQTVLVSLVDENRQWFLSRQGLEATETERCISFCGHAILSDEMLLVPDTHRDPRFRDNPLVTGDPFIRFYAGQPVREPTGFRVGTLCLIDPKPRTLSSQEQELLASLAAEVESVIALRQQE</sequence>
<organism evidence="2 3">
    <name type="scientific">Congregibacter litoralis KT71</name>
    <dbReference type="NCBI Taxonomy" id="314285"/>
    <lineage>
        <taxon>Bacteria</taxon>
        <taxon>Pseudomonadati</taxon>
        <taxon>Pseudomonadota</taxon>
        <taxon>Gammaproteobacteria</taxon>
        <taxon>Cellvibrionales</taxon>
        <taxon>Halieaceae</taxon>
        <taxon>Congregibacter</taxon>
    </lineage>
</organism>
<dbReference type="eggNOG" id="COG2203">
    <property type="taxonomic scope" value="Bacteria"/>
</dbReference>
<evidence type="ECO:0000259" key="1">
    <source>
        <dbReference type="SMART" id="SM00065"/>
    </source>
</evidence>
<dbReference type="InterPro" id="IPR003018">
    <property type="entry name" value="GAF"/>
</dbReference>
<feature type="domain" description="GAF" evidence="1">
    <location>
        <begin position="26"/>
        <end position="164"/>
    </location>
</feature>
<name>A4ADK1_9GAMM</name>
<dbReference type="OrthoDB" id="9812358at2"/>
<dbReference type="Proteomes" id="UP000019205">
    <property type="component" value="Chromosome"/>
</dbReference>
<dbReference type="PANTHER" id="PTHR43102">
    <property type="entry name" value="SLR1143 PROTEIN"/>
    <property type="match status" value="1"/>
</dbReference>
<dbReference type="SMART" id="SM00065">
    <property type="entry name" value="GAF"/>
    <property type="match status" value="1"/>
</dbReference>